<dbReference type="Pfam" id="PF12681">
    <property type="entry name" value="Glyoxalase_2"/>
    <property type="match status" value="1"/>
</dbReference>
<evidence type="ECO:0000259" key="2">
    <source>
        <dbReference type="PROSITE" id="PS51819"/>
    </source>
</evidence>
<evidence type="ECO:0000256" key="1">
    <source>
        <dbReference type="ARBA" id="ARBA00022723"/>
    </source>
</evidence>
<dbReference type="PANTHER" id="PTHR43048:SF4">
    <property type="entry name" value="RING-CLEAVING DIOXYGENASE-RELATED"/>
    <property type="match status" value="1"/>
</dbReference>
<dbReference type="Proteomes" id="UP000613512">
    <property type="component" value="Unassembled WGS sequence"/>
</dbReference>
<dbReference type="InterPro" id="IPR051785">
    <property type="entry name" value="MMCE/EMCE_epimerase"/>
</dbReference>
<evidence type="ECO:0000313" key="4">
    <source>
        <dbReference type="Proteomes" id="UP000613512"/>
    </source>
</evidence>
<evidence type="ECO:0000313" key="3">
    <source>
        <dbReference type="EMBL" id="GGA70002.1"/>
    </source>
</evidence>
<name>A0A916RVS8_9BACI</name>
<gene>
    <name evidence="3" type="primary">yraH</name>
    <name evidence="3" type="ORF">GCM10008025_12440</name>
</gene>
<dbReference type="EMBL" id="BMEY01000005">
    <property type="protein sequence ID" value="GGA70002.1"/>
    <property type="molecule type" value="Genomic_DNA"/>
</dbReference>
<feature type="domain" description="VOC" evidence="2">
    <location>
        <begin position="2"/>
        <end position="126"/>
    </location>
</feature>
<dbReference type="SUPFAM" id="SSF54593">
    <property type="entry name" value="Glyoxalase/Bleomycin resistance protein/Dihydroxybiphenyl dioxygenase"/>
    <property type="match status" value="1"/>
</dbReference>
<dbReference type="InterPro" id="IPR029068">
    <property type="entry name" value="Glyas_Bleomycin-R_OHBP_Dase"/>
</dbReference>
<dbReference type="GO" id="GO:0046872">
    <property type="term" value="F:metal ion binding"/>
    <property type="evidence" value="ECO:0007669"/>
    <property type="project" value="UniProtKB-KW"/>
</dbReference>
<dbReference type="AlphaFoldDB" id="A0A916RVS8"/>
<dbReference type="RefSeq" id="WP_188383813.1">
    <property type="nucleotide sequence ID" value="NZ_BMEY01000005.1"/>
</dbReference>
<protein>
    <recommendedName>
        <fullName evidence="2">VOC domain-containing protein</fullName>
    </recommendedName>
</protein>
<keyword evidence="1" id="KW-0479">Metal-binding</keyword>
<dbReference type="InterPro" id="IPR025870">
    <property type="entry name" value="Glyoxalase-like_dom"/>
</dbReference>
<dbReference type="GO" id="GO:0004493">
    <property type="term" value="F:methylmalonyl-CoA epimerase activity"/>
    <property type="evidence" value="ECO:0007669"/>
    <property type="project" value="TreeGrafter"/>
</dbReference>
<keyword evidence="4" id="KW-1185">Reference proteome</keyword>
<dbReference type="GO" id="GO:0046491">
    <property type="term" value="P:L-methylmalonyl-CoA metabolic process"/>
    <property type="evidence" value="ECO:0007669"/>
    <property type="project" value="TreeGrafter"/>
</dbReference>
<reference evidence="3" key="2">
    <citation type="submission" date="2020-09" db="EMBL/GenBank/DDBJ databases">
        <authorList>
            <person name="Sun Q."/>
            <person name="Zhou Y."/>
        </authorList>
    </citation>
    <scope>NUCLEOTIDE SEQUENCE</scope>
    <source>
        <strain evidence="3">CGMCC 1.12408</strain>
    </source>
</reference>
<dbReference type="PANTHER" id="PTHR43048">
    <property type="entry name" value="METHYLMALONYL-COA EPIMERASE"/>
    <property type="match status" value="1"/>
</dbReference>
<comment type="caution">
    <text evidence="3">The sequence shown here is derived from an EMBL/GenBank/DDBJ whole genome shotgun (WGS) entry which is preliminary data.</text>
</comment>
<dbReference type="PROSITE" id="PS51819">
    <property type="entry name" value="VOC"/>
    <property type="match status" value="1"/>
</dbReference>
<dbReference type="Gene3D" id="3.10.180.10">
    <property type="entry name" value="2,3-Dihydroxybiphenyl 1,2-Dioxygenase, domain 1"/>
    <property type="match status" value="1"/>
</dbReference>
<sequence>MRLTHTRLLVNNYQECYQFYKDILSFPCTWGDENSNYAQFDTGYTYLSIFDKKQMLEGIGQKESDKNFPTLHEVAIIFGVDDVDATYQSLNQKINFITKPHNREDWGIRVAHFKDPSGTLIEINQRISKGKWYVNLTKHCCHPIYLSFTYSKYKVLEAV</sequence>
<dbReference type="InterPro" id="IPR037523">
    <property type="entry name" value="VOC_core"/>
</dbReference>
<accession>A0A916RVS8</accession>
<reference evidence="3" key="1">
    <citation type="journal article" date="2014" name="Int. J. Syst. Evol. Microbiol.">
        <title>Complete genome sequence of Corynebacterium casei LMG S-19264T (=DSM 44701T), isolated from a smear-ripened cheese.</title>
        <authorList>
            <consortium name="US DOE Joint Genome Institute (JGI-PGF)"/>
            <person name="Walter F."/>
            <person name="Albersmeier A."/>
            <person name="Kalinowski J."/>
            <person name="Ruckert C."/>
        </authorList>
    </citation>
    <scope>NUCLEOTIDE SEQUENCE</scope>
    <source>
        <strain evidence="3">CGMCC 1.12408</strain>
    </source>
</reference>
<proteinExistence type="predicted"/>
<organism evidence="3 4">
    <name type="scientific">Ornithinibacillus halotolerans</name>
    <dbReference type="NCBI Taxonomy" id="1274357"/>
    <lineage>
        <taxon>Bacteria</taxon>
        <taxon>Bacillati</taxon>
        <taxon>Bacillota</taxon>
        <taxon>Bacilli</taxon>
        <taxon>Bacillales</taxon>
        <taxon>Bacillaceae</taxon>
        <taxon>Ornithinibacillus</taxon>
    </lineage>
</organism>